<comment type="similarity">
    <text evidence="1">Belongs to the OsmC/Ohr family.</text>
</comment>
<dbReference type="GO" id="GO:0006979">
    <property type="term" value="P:response to oxidative stress"/>
    <property type="evidence" value="ECO:0007669"/>
    <property type="project" value="InterPro"/>
</dbReference>
<evidence type="ECO:0000313" key="3">
    <source>
        <dbReference type="Proteomes" id="UP000186607"/>
    </source>
</evidence>
<protein>
    <submittedName>
        <fullName evidence="2">Organic hydroperoxide resistance protein</fullName>
    </submittedName>
</protein>
<dbReference type="PANTHER" id="PTHR33797">
    <property type="entry name" value="ORGANIC HYDROPEROXIDE RESISTANCE PROTEIN-LIKE"/>
    <property type="match status" value="1"/>
</dbReference>
<dbReference type="PANTHER" id="PTHR33797:SF2">
    <property type="entry name" value="ORGANIC HYDROPEROXIDE RESISTANCE PROTEIN-LIKE"/>
    <property type="match status" value="1"/>
</dbReference>
<dbReference type="STRING" id="249408.BOO71_0011644"/>
<dbReference type="OrthoDB" id="9797508at2"/>
<dbReference type="Pfam" id="PF02566">
    <property type="entry name" value="OsmC"/>
    <property type="match status" value="1"/>
</dbReference>
<dbReference type="EMBL" id="MSTI01000138">
    <property type="protein sequence ID" value="OLV16531.1"/>
    <property type="molecule type" value="Genomic_DNA"/>
</dbReference>
<sequence>MSNLYTAQATATGGRAGHTKSDDGRIDLNLSVPKGMGGDDGPGTNPEQLFAAGYAACFQGALGVVSRRDKIKLPGDQTITAMVGLSNETGAFALDVELQGHFPGMDEKQAMDLMKAAHEVCPYSAATRNNVDVRLSVK</sequence>
<dbReference type="InterPro" id="IPR003718">
    <property type="entry name" value="OsmC/Ohr_fam"/>
</dbReference>
<dbReference type="SUPFAM" id="SSF82784">
    <property type="entry name" value="OsmC-like"/>
    <property type="match status" value="1"/>
</dbReference>
<dbReference type="RefSeq" id="WP_075835343.1">
    <property type="nucleotide sequence ID" value="NZ_MSTI01000138.1"/>
</dbReference>
<dbReference type="eggNOG" id="COG1764">
    <property type="taxonomic scope" value="Bacteria"/>
</dbReference>
<dbReference type="InterPro" id="IPR036102">
    <property type="entry name" value="OsmC/Ohrsf"/>
</dbReference>
<organism evidence="2 3">
    <name type="scientific">Deinococcus marmoris</name>
    <dbReference type="NCBI Taxonomy" id="249408"/>
    <lineage>
        <taxon>Bacteria</taxon>
        <taxon>Thermotogati</taxon>
        <taxon>Deinococcota</taxon>
        <taxon>Deinococci</taxon>
        <taxon>Deinococcales</taxon>
        <taxon>Deinococcaceae</taxon>
        <taxon>Deinococcus</taxon>
    </lineage>
</organism>
<dbReference type="InterPro" id="IPR019953">
    <property type="entry name" value="OHR"/>
</dbReference>
<evidence type="ECO:0000313" key="2">
    <source>
        <dbReference type="EMBL" id="OLV16531.1"/>
    </source>
</evidence>
<dbReference type="Gene3D" id="2.20.25.10">
    <property type="match status" value="1"/>
</dbReference>
<dbReference type="Gene3D" id="3.30.300.20">
    <property type="match status" value="1"/>
</dbReference>
<comment type="caution">
    <text evidence="2">The sequence shown here is derived from an EMBL/GenBank/DDBJ whole genome shotgun (WGS) entry which is preliminary data.</text>
</comment>
<dbReference type="InterPro" id="IPR015946">
    <property type="entry name" value="KH_dom-like_a/b"/>
</dbReference>
<dbReference type="AlphaFoldDB" id="A0A1U7NUE6"/>
<accession>A0A1U7NUE6</accession>
<evidence type="ECO:0000256" key="1">
    <source>
        <dbReference type="ARBA" id="ARBA00007378"/>
    </source>
</evidence>
<gene>
    <name evidence="2" type="ORF">BOO71_0011644</name>
</gene>
<reference evidence="2 3" key="1">
    <citation type="submission" date="2017-01" db="EMBL/GenBank/DDBJ databases">
        <title>Genome Analysis of Deinococcus marmoris KOPRI26562.</title>
        <authorList>
            <person name="Kim J.H."/>
            <person name="Oh H.-M."/>
        </authorList>
    </citation>
    <scope>NUCLEOTIDE SEQUENCE [LARGE SCALE GENOMIC DNA]</scope>
    <source>
        <strain evidence="2 3">KOPRI26562</strain>
    </source>
</reference>
<proteinExistence type="inferred from homology"/>
<dbReference type="Proteomes" id="UP000186607">
    <property type="component" value="Unassembled WGS sequence"/>
</dbReference>
<keyword evidence="3" id="KW-1185">Reference proteome</keyword>
<dbReference type="NCBIfam" id="TIGR03561">
    <property type="entry name" value="organ_hyd_perox"/>
    <property type="match status" value="1"/>
</dbReference>
<name>A0A1U7NUE6_9DEIO</name>